<accession>A0ABX0KAX8</accession>
<evidence type="ECO:0000313" key="2">
    <source>
        <dbReference type="Proteomes" id="UP000615326"/>
    </source>
</evidence>
<evidence type="ECO:0000313" key="1">
    <source>
        <dbReference type="EMBL" id="NHO32933.1"/>
    </source>
</evidence>
<reference evidence="1 2" key="1">
    <citation type="journal article" date="2020" name="Int. J. Syst. Evol. Microbiol.">
        <title>Novel acetic acid bacteria from cider fermentations: Acetobacter conturbans sp. nov. and Acetobacter fallax sp. nov.</title>
        <authorList>
            <person name="Sombolestani A.S."/>
            <person name="Cleenwerck I."/>
            <person name="Cnockaert M."/>
            <person name="Borremans W."/>
            <person name="Wieme A.D."/>
            <person name="De Vuyst L."/>
            <person name="Vandamme P."/>
        </authorList>
    </citation>
    <scope>NUCLEOTIDE SEQUENCE [LARGE SCALE GENOMIC DNA]</scope>
    <source>
        <strain evidence="1 2">LMG 1637</strain>
    </source>
</reference>
<organism evidence="1 2">
    <name type="scientific">Acetobacter fallax</name>
    <dbReference type="NCBI Taxonomy" id="1737473"/>
    <lineage>
        <taxon>Bacteria</taxon>
        <taxon>Pseudomonadati</taxon>
        <taxon>Pseudomonadota</taxon>
        <taxon>Alphaproteobacteria</taxon>
        <taxon>Acetobacterales</taxon>
        <taxon>Acetobacteraceae</taxon>
        <taxon>Acetobacter</taxon>
    </lineage>
</organism>
<dbReference type="EMBL" id="WOSW01000018">
    <property type="protein sequence ID" value="NHO32933.1"/>
    <property type="molecule type" value="Genomic_DNA"/>
</dbReference>
<keyword evidence="2" id="KW-1185">Reference proteome</keyword>
<dbReference type="Proteomes" id="UP000615326">
    <property type="component" value="Unassembled WGS sequence"/>
</dbReference>
<gene>
    <name evidence="1" type="ORF">GOB84_10265</name>
</gene>
<dbReference type="RefSeq" id="WP_173577463.1">
    <property type="nucleotide sequence ID" value="NZ_WOSW01000018.1"/>
</dbReference>
<protein>
    <submittedName>
        <fullName evidence="1">Uncharacterized protein</fullName>
    </submittedName>
</protein>
<proteinExistence type="predicted"/>
<name>A0ABX0KAX8_9PROT</name>
<sequence>MLPSADPLLLLWSGSALPESRIEALADGCDCCITALDGLTVISGARGGDDFSAQSIG</sequence>
<comment type="caution">
    <text evidence="1">The sequence shown here is derived from an EMBL/GenBank/DDBJ whole genome shotgun (WGS) entry which is preliminary data.</text>
</comment>